<feature type="transmembrane region" description="Helical" evidence="10">
    <location>
        <begin position="425"/>
        <end position="442"/>
    </location>
</feature>
<feature type="transmembrane region" description="Helical" evidence="10">
    <location>
        <begin position="274"/>
        <end position="294"/>
    </location>
</feature>
<evidence type="ECO:0000256" key="2">
    <source>
        <dbReference type="ARBA" id="ARBA00009186"/>
    </source>
</evidence>
<feature type="transmembrane region" description="Helical" evidence="10">
    <location>
        <begin position="448"/>
        <end position="469"/>
    </location>
</feature>
<feature type="transmembrane region" description="Helical" evidence="10">
    <location>
        <begin position="42"/>
        <end position="62"/>
    </location>
</feature>
<evidence type="ECO:0000259" key="11">
    <source>
        <dbReference type="Pfam" id="PF01578"/>
    </source>
</evidence>
<dbReference type="Pfam" id="PF01578">
    <property type="entry name" value="Cytochrom_C_asm"/>
    <property type="match status" value="1"/>
</dbReference>
<evidence type="ECO:0000256" key="5">
    <source>
        <dbReference type="ARBA" id="ARBA00022692"/>
    </source>
</evidence>
<dbReference type="NCBIfam" id="TIGR00353">
    <property type="entry name" value="nrfE"/>
    <property type="match status" value="1"/>
</dbReference>
<feature type="transmembrane region" description="Helical" evidence="10">
    <location>
        <begin position="178"/>
        <end position="198"/>
    </location>
</feature>
<evidence type="ECO:0000313" key="13">
    <source>
        <dbReference type="EMBL" id="MEY1661442.1"/>
    </source>
</evidence>
<comment type="similarity">
    <text evidence="2">Belongs to the CcmF/CycK/Ccl1/NrfE/CcsA family.</text>
</comment>
<keyword evidence="6" id="KW-0201">Cytochrome c-type biogenesis</keyword>
<keyword evidence="4" id="KW-0997">Cell inner membrane</keyword>
<keyword evidence="3" id="KW-1003">Cell membrane</keyword>
<dbReference type="NCBIfam" id="NF007691">
    <property type="entry name" value="PRK10369.1"/>
    <property type="match status" value="1"/>
</dbReference>
<dbReference type="Proteomes" id="UP001562065">
    <property type="component" value="Unassembled WGS sequence"/>
</dbReference>
<feature type="domain" description="Cytochrome c-type biogenesis protein CcmF C-terminal" evidence="12">
    <location>
        <begin position="316"/>
        <end position="638"/>
    </location>
</feature>
<evidence type="ECO:0000256" key="6">
    <source>
        <dbReference type="ARBA" id="ARBA00022748"/>
    </source>
</evidence>
<dbReference type="PRINTS" id="PR01410">
    <property type="entry name" value="CCBIOGENESIS"/>
</dbReference>
<feature type="transmembrane region" description="Helical" evidence="10">
    <location>
        <begin position="125"/>
        <end position="143"/>
    </location>
</feature>
<name>A0ABV4AF38_9GAMM</name>
<dbReference type="Pfam" id="PF16327">
    <property type="entry name" value="CcmF_C"/>
    <property type="match status" value="1"/>
</dbReference>
<dbReference type="InterPro" id="IPR003568">
    <property type="entry name" value="Cyt_c_biogenesis_CcmF"/>
</dbReference>
<dbReference type="InterPro" id="IPR002541">
    <property type="entry name" value="Cyt_c_assembly"/>
</dbReference>
<gene>
    <name evidence="13" type="ORF">AB5I84_04685</name>
</gene>
<evidence type="ECO:0000256" key="3">
    <source>
        <dbReference type="ARBA" id="ARBA00022475"/>
    </source>
</evidence>
<feature type="transmembrane region" description="Helical" evidence="10">
    <location>
        <begin position="490"/>
        <end position="512"/>
    </location>
</feature>
<feature type="transmembrane region" description="Helical" evidence="10">
    <location>
        <begin position="210"/>
        <end position="230"/>
    </location>
</feature>
<evidence type="ECO:0000256" key="10">
    <source>
        <dbReference type="SAM" id="Phobius"/>
    </source>
</evidence>
<feature type="transmembrane region" description="Helical" evidence="10">
    <location>
        <begin position="619"/>
        <end position="635"/>
    </location>
</feature>
<dbReference type="InterPro" id="IPR003567">
    <property type="entry name" value="Cyt_c_biogenesis"/>
</dbReference>
<evidence type="ECO:0000256" key="9">
    <source>
        <dbReference type="ARBA" id="ARBA00037230"/>
    </source>
</evidence>
<keyword evidence="8 10" id="KW-0472">Membrane</keyword>
<feature type="transmembrane region" description="Helical" evidence="10">
    <location>
        <begin position="250"/>
        <end position="267"/>
    </location>
</feature>
<feature type="transmembrane region" description="Helical" evidence="10">
    <location>
        <begin position="314"/>
        <end position="332"/>
    </location>
</feature>
<sequence>MIAEIGHFAVWMALLLAVLQAFLPLIGVRLQHGGWIASARPLAVMQWLLVTVGIITLGYAFYVNDFSIAYVSNHSNSALPWGYRLSAIWGGHEGSLLLWAWMLASWGAAVALLSRSVPDAISARVLAVMGMIGIGFMSFMLLTSNPFDRNLPWFPLDGGDLNPLLQDPGLIVHPPMLYMGYVGFSVAFAFAVAGLMAGRLDPAWARWARPWTTVAWSFLTVGIALGSWWAYYELGWGGWWFWDPVENASLMPWLSGTALIHSLAVTEKRNLFRAWTVLLAILTFSLSLLGTFLVRSGILTSVHAFANDPERGTFVLIFLALVAGGSLLLFALRAGQLRNTAGFQLLSRESMLLGNNLLLLTAAFVVLAGTLFPLIGDAFDLKISISAPYFNMFFIPLTLALMALVVLGVMSNWKSQRVERLRSRVLPLVPAAILGGVGAALLPGGTHWSGTLGLIAVAWVVIGHLDDLVRKALAFRSGLFKGLRRLGRSYYGMVFAHLGLAWMVAGIVLVSHHEIERDVRMMPGDQVSVGGYDFAFTQLEDGVGPNYDTVKATFEVTRNGKPVKVMHPEKRTYHVSGMVMTQVALRPSLLNDLYVALGEPLDRPDAWAVRIYYKPGVRWLWLGALMMALGGLLAVSDRRYRSRKNAESAEALA</sequence>
<feature type="transmembrane region" description="Helical" evidence="10">
    <location>
        <begin position="6"/>
        <end position="30"/>
    </location>
</feature>
<keyword evidence="14" id="KW-1185">Reference proteome</keyword>
<comment type="function">
    <text evidence="9">Required for the biogenesis of c-type cytochromes. Possible subunit of a heme lyase.</text>
</comment>
<feature type="transmembrane region" description="Helical" evidence="10">
    <location>
        <begin position="96"/>
        <end position="113"/>
    </location>
</feature>
<feature type="domain" description="Cytochrome c assembly protein" evidence="11">
    <location>
        <begin position="89"/>
        <end position="296"/>
    </location>
</feature>
<dbReference type="RefSeq" id="WP_369454699.1">
    <property type="nucleotide sequence ID" value="NZ_JBGCUO010000001.1"/>
</dbReference>
<accession>A0ABV4AF38</accession>
<keyword evidence="13" id="KW-0456">Lyase</keyword>
<reference evidence="13 14" key="1">
    <citation type="submission" date="2024-07" db="EMBL/GenBank/DDBJ databases">
        <authorList>
            <person name="Ren Q."/>
        </authorList>
    </citation>
    <scope>NUCLEOTIDE SEQUENCE [LARGE SCALE GENOMIC DNA]</scope>
    <source>
        <strain evidence="13 14">REN37</strain>
    </source>
</reference>
<comment type="caution">
    <text evidence="13">The sequence shown here is derived from an EMBL/GenBank/DDBJ whole genome shotgun (WGS) entry which is preliminary data.</text>
</comment>
<feature type="transmembrane region" description="Helical" evidence="10">
    <location>
        <begin position="392"/>
        <end position="413"/>
    </location>
</feature>
<dbReference type="InterPro" id="IPR032523">
    <property type="entry name" value="CcmF_C"/>
</dbReference>
<dbReference type="EMBL" id="JBGCUO010000001">
    <property type="protein sequence ID" value="MEY1661442.1"/>
    <property type="molecule type" value="Genomic_DNA"/>
</dbReference>
<dbReference type="PANTHER" id="PTHR43653">
    <property type="entry name" value="CYTOCHROME C ASSEMBLY PROTEIN-RELATED"/>
    <property type="match status" value="1"/>
</dbReference>
<protein>
    <submittedName>
        <fullName evidence="13">Heme lyase CcmF/NrfE family subunit</fullName>
    </submittedName>
</protein>
<organism evidence="13 14">
    <name type="scientific">Isoalcanivorax beigongshangi</name>
    <dbReference type="NCBI Taxonomy" id="3238810"/>
    <lineage>
        <taxon>Bacteria</taxon>
        <taxon>Pseudomonadati</taxon>
        <taxon>Pseudomonadota</taxon>
        <taxon>Gammaproteobacteria</taxon>
        <taxon>Oceanospirillales</taxon>
        <taxon>Alcanivoracaceae</taxon>
        <taxon>Isoalcanivorax</taxon>
    </lineage>
</organism>
<evidence type="ECO:0000256" key="4">
    <source>
        <dbReference type="ARBA" id="ARBA00022519"/>
    </source>
</evidence>
<keyword evidence="7 10" id="KW-1133">Transmembrane helix</keyword>
<proteinExistence type="inferred from homology"/>
<evidence type="ECO:0000256" key="1">
    <source>
        <dbReference type="ARBA" id="ARBA00004429"/>
    </source>
</evidence>
<dbReference type="PANTHER" id="PTHR43653:SF1">
    <property type="entry name" value="CYTOCHROME C-TYPE BIOGENESIS PROTEIN CCMF"/>
    <property type="match status" value="1"/>
</dbReference>
<evidence type="ECO:0000256" key="8">
    <source>
        <dbReference type="ARBA" id="ARBA00023136"/>
    </source>
</evidence>
<keyword evidence="5 10" id="KW-0812">Transmembrane</keyword>
<dbReference type="PRINTS" id="PR01411">
    <property type="entry name" value="CCMFBIOGNSIS"/>
</dbReference>
<dbReference type="GO" id="GO:0016829">
    <property type="term" value="F:lyase activity"/>
    <property type="evidence" value="ECO:0007669"/>
    <property type="project" value="UniProtKB-KW"/>
</dbReference>
<evidence type="ECO:0000313" key="14">
    <source>
        <dbReference type="Proteomes" id="UP001562065"/>
    </source>
</evidence>
<comment type="subcellular location">
    <subcellularLocation>
        <location evidence="1">Cell inner membrane</location>
        <topology evidence="1">Multi-pass membrane protein</topology>
    </subcellularLocation>
</comment>
<evidence type="ECO:0000259" key="12">
    <source>
        <dbReference type="Pfam" id="PF16327"/>
    </source>
</evidence>
<feature type="transmembrane region" description="Helical" evidence="10">
    <location>
        <begin position="353"/>
        <end position="372"/>
    </location>
</feature>
<evidence type="ECO:0000256" key="7">
    <source>
        <dbReference type="ARBA" id="ARBA00022989"/>
    </source>
</evidence>